<dbReference type="RefSeq" id="WP_126377126.1">
    <property type="nucleotide sequence ID" value="NZ_AP017378.1"/>
</dbReference>
<dbReference type="AlphaFoldDB" id="A0A2Z6AWS8"/>
<dbReference type="EMBL" id="AP017378">
    <property type="protein sequence ID" value="BBD07670.1"/>
    <property type="molecule type" value="Genomic_DNA"/>
</dbReference>
<dbReference type="CDD" id="cd09916">
    <property type="entry name" value="CpxP_like"/>
    <property type="match status" value="1"/>
</dbReference>
<dbReference type="KEGG" id="dfl:DFE_0944"/>
<feature type="chain" id="PRO_5016458152" description="Periplasmic heavy metal sensor" evidence="2">
    <location>
        <begin position="21"/>
        <end position="168"/>
    </location>
</feature>
<name>A0A2Z6AWS8_9BACT</name>
<keyword evidence="4" id="KW-1185">Reference proteome</keyword>
<dbReference type="GO" id="GO:0042597">
    <property type="term" value="C:periplasmic space"/>
    <property type="evidence" value="ECO:0007669"/>
    <property type="project" value="InterPro"/>
</dbReference>
<feature type="region of interest" description="Disordered" evidence="1">
    <location>
        <begin position="135"/>
        <end position="156"/>
    </location>
</feature>
<organism evidence="3 4">
    <name type="scientific">Desulfovibrio ferrophilus</name>
    <dbReference type="NCBI Taxonomy" id="241368"/>
    <lineage>
        <taxon>Bacteria</taxon>
        <taxon>Pseudomonadati</taxon>
        <taxon>Thermodesulfobacteriota</taxon>
        <taxon>Desulfovibrionia</taxon>
        <taxon>Desulfovibrionales</taxon>
        <taxon>Desulfovibrionaceae</taxon>
        <taxon>Desulfovibrio</taxon>
    </lineage>
</organism>
<reference evidence="3 4" key="1">
    <citation type="journal article" date="2018" name="Sci. Adv.">
        <title>Multi-heme cytochromes provide a pathway for survival in energy-limited environments.</title>
        <authorList>
            <person name="Deng X."/>
            <person name="Dohmae N."/>
            <person name="Nealson K.H."/>
            <person name="Hashimoto K."/>
            <person name="Okamoto A."/>
        </authorList>
    </citation>
    <scope>NUCLEOTIDE SEQUENCE [LARGE SCALE GENOMIC DNA]</scope>
    <source>
        <strain evidence="3 4">IS5</strain>
    </source>
</reference>
<feature type="signal peptide" evidence="2">
    <location>
        <begin position="1"/>
        <end position="20"/>
    </location>
</feature>
<dbReference type="Proteomes" id="UP000269883">
    <property type="component" value="Chromosome"/>
</dbReference>
<evidence type="ECO:0000313" key="3">
    <source>
        <dbReference type="EMBL" id="BBD07670.1"/>
    </source>
</evidence>
<dbReference type="InterPro" id="IPR012899">
    <property type="entry name" value="LTXXQ"/>
</dbReference>
<dbReference type="Pfam" id="PF07813">
    <property type="entry name" value="LTXXQ"/>
    <property type="match status" value="1"/>
</dbReference>
<proteinExistence type="predicted"/>
<sequence length="168" mass="18886">MKKCIIAMVLVLGSSGLAWGFSPGGPGYHGKGPGVEMFQVWFELDLSDVQKSQAASILKEYRDDILRRRTAVREAFEQAREFRSEIGQFNEDEVRKAHELISAARVEMLVLKDRIVSELFVLLSPEQQEILKDNMGKHRPPARPGGGKPMGEQSDELPLLDAFIKVYN</sequence>
<gene>
    <name evidence="3" type="ORF">DFE_0944</name>
</gene>
<accession>A0A2Z6AWS8</accession>
<dbReference type="Gene3D" id="1.20.120.1490">
    <property type="match status" value="1"/>
</dbReference>
<evidence type="ECO:0000256" key="1">
    <source>
        <dbReference type="SAM" id="MobiDB-lite"/>
    </source>
</evidence>
<keyword evidence="2" id="KW-0732">Signal</keyword>
<evidence type="ECO:0000313" key="4">
    <source>
        <dbReference type="Proteomes" id="UP000269883"/>
    </source>
</evidence>
<protein>
    <recommendedName>
        <fullName evidence="5">Periplasmic heavy metal sensor</fullName>
    </recommendedName>
</protein>
<evidence type="ECO:0000256" key="2">
    <source>
        <dbReference type="SAM" id="SignalP"/>
    </source>
</evidence>
<evidence type="ECO:0008006" key="5">
    <source>
        <dbReference type="Google" id="ProtNLM"/>
    </source>
</evidence>